<dbReference type="SUPFAM" id="SSF101936">
    <property type="entry name" value="DNA-binding pseudobarrel domain"/>
    <property type="match status" value="3"/>
</dbReference>
<evidence type="ECO:0000256" key="2">
    <source>
        <dbReference type="ARBA" id="ARBA00023015"/>
    </source>
</evidence>
<keyword evidence="3" id="KW-0238">DNA-binding</keyword>
<dbReference type="EMBL" id="JAKUCV010005019">
    <property type="protein sequence ID" value="KAJ4833062.1"/>
    <property type="molecule type" value="Genomic_DNA"/>
</dbReference>
<dbReference type="AlphaFoldDB" id="A0A9Q0FMC0"/>
<evidence type="ECO:0000256" key="1">
    <source>
        <dbReference type="ARBA" id="ARBA00004123"/>
    </source>
</evidence>
<keyword evidence="4" id="KW-0804">Transcription</keyword>
<accession>A0A9Q0FMC0</accession>
<keyword evidence="2" id="KW-0805">Transcription regulation</keyword>
<dbReference type="Gene3D" id="2.40.330.10">
    <property type="entry name" value="DNA-binding pseudobarrel domain"/>
    <property type="match status" value="3"/>
</dbReference>
<evidence type="ECO:0000256" key="4">
    <source>
        <dbReference type="ARBA" id="ARBA00023163"/>
    </source>
</evidence>
<sequence length="319" mass="36826">MDILKSLATHPKPKSMAVELFTKELSSTDVTYRLAVPTRALHDHFHIPEGENEIEVLVKDSSDQDWEFMLSIRPNHPNLRPVFIGEWMAFVRSKGIMEGDRVILYKQYSTEGGDDGWTYSIKAERNMFKLFGTDIWVDSHLVIPDCPAGTTLPSYDYEGQSMEMHVLDNNGREWLFPCSILGNDLVGKFLNVGWIEFVRERDVRENDEDDVHHKLAVPTSALREFLQIPEGEYQKQIVAVDARNQLWDFRLCIGRNNNDPNKRPVIRGEWLHFVRSKGIVKGNRVILTRLPLAEDNANHPVMYSIRAETQIFGFWANIE</sequence>
<dbReference type="GO" id="GO:0003677">
    <property type="term" value="F:DNA binding"/>
    <property type="evidence" value="ECO:0007669"/>
    <property type="project" value="UniProtKB-KW"/>
</dbReference>
<protein>
    <recommendedName>
        <fullName evidence="8">TF-B3 domain-containing protein</fullName>
    </recommendedName>
</protein>
<evidence type="ECO:0000313" key="7">
    <source>
        <dbReference type="Proteomes" id="UP001141552"/>
    </source>
</evidence>
<gene>
    <name evidence="6" type="ORF">Tsubulata_001035</name>
</gene>
<evidence type="ECO:0000256" key="5">
    <source>
        <dbReference type="ARBA" id="ARBA00023242"/>
    </source>
</evidence>
<evidence type="ECO:0000256" key="3">
    <source>
        <dbReference type="ARBA" id="ARBA00023125"/>
    </source>
</evidence>
<dbReference type="GO" id="GO:0003700">
    <property type="term" value="F:DNA-binding transcription factor activity"/>
    <property type="evidence" value="ECO:0007669"/>
    <property type="project" value="InterPro"/>
</dbReference>
<dbReference type="OrthoDB" id="954231at2759"/>
<dbReference type="InterPro" id="IPR044800">
    <property type="entry name" value="LEC2-like"/>
</dbReference>
<dbReference type="InterPro" id="IPR003340">
    <property type="entry name" value="B3_DNA-bd"/>
</dbReference>
<reference evidence="6" key="1">
    <citation type="submission" date="2022-02" db="EMBL/GenBank/DDBJ databases">
        <authorList>
            <person name="Henning P.M."/>
            <person name="McCubbin A.G."/>
            <person name="Shore J.S."/>
        </authorList>
    </citation>
    <scope>NUCLEOTIDE SEQUENCE</scope>
    <source>
        <strain evidence="6">F60SS</strain>
        <tissue evidence="6">Leaves</tissue>
    </source>
</reference>
<organism evidence="6 7">
    <name type="scientific">Turnera subulata</name>
    <dbReference type="NCBI Taxonomy" id="218843"/>
    <lineage>
        <taxon>Eukaryota</taxon>
        <taxon>Viridiplantae</taxon>
        <taxon>Streptophyta</taxon>
        <taxon>Embryophyta</taxon>
        <taxon>Tracheophyta</taxon>
        <taxon>Spermatophyta</taxon>
        <taxon>Magnoliopsida</taxon>
        <taxon>eudicotyledons</taxon>
        <taxon>Gunneridae</taxon>
        <taxon>Pentapetalae</taxon>
        <taxon>rosids</taxon>
        <taxon>fabids</taxon>
        <taxon>Malpighiales</taxon>
        <taxon>Passifloraceae</taxon>
        <taxon>Turnera</taxon>
    </lineage>
</organism>
<name>A0A9Q0FMC0_9ROSI</name>
<evidence type="ECO:0000313" key="6">
    <source>
        <dbReference type="EMBL" id="KAJ4833062.1"/>
    </source>
</evidence>
<dbReference type="CDD" id="cd10017">
    <property type="entry name" value="B3_DNA"/>
    <property type="match status" value="2"/>
</dbReference>
<comment type="subcellular location">
    <subcellularLocation>
        <location evidence="1">Nucleus</location>
    </subcellularLocation>
</comment>
<keyword evidence="5" id="KW-0539">Nucleus</keyword>
<dbReference type="GO" id="GO:0005634">
    <property type="term" value="C:nucleus"/>
    <property type="evidence" value="ECO:0007669"/>
    <property type="project" value="UniProtKB-SubCell"/>
</dbReference>
<proteinExistence type="predicted"/>
<dbReference type="PANTHER" id="PTHR31140">
    <property type="entry name" value="B3 DOMAIN-CONTAINING TRANSCRIPTION FACTOR ABI3"/>
    <property type="match status" value="1"/>
</dbReference>
<keyword evidence="7" id="KW-1185">Reference proteome</keyword>
<reference evidence="6" key="2">
    <citation type="journal article" date="2023" name="Plants (Basel)">
        <title>Annotation of the Turnera subulata (Passifloraceae) Draft Genome Reveals the S-Locus Evolved after the Divergence of Turneroideae from Passifloroideae in a Stepwise Manner.</title>
        <authorList>
            <person name="Henning P.M."/>
            <person name="Roalson E.H."/>
            <person name="Mir W."/>
            <person name="McCubbin A.G."/>
            <person name="Shore J.S."/>
        </authorList>
    </citation>
    <scope>NUCLEOTIDE SEQUENCE</scope>
    <source>
        <strain evidence="6">F60SS</strain>
    </source>
</reference>
<dbReference type="InterPro" id="IPR015300">
    <property type="entry name" value="DNA-bd_pseudobarrel_sf"/>
</dbReference>
<comment type="caution">
    <text evidence="6">The sequence shown here is derived from an EMBL/GenBank/DDBJ whole genome shotgun (WGS) entry which is preliminary data.</text>
</comment>
<evidence type="ECO:0008006" key="8">
    <source>
        <dbReference type="Google" id="ProtNLM"/>
    </source>
</evidence>
<dbReference type="Proteomes" id="UP001141552">
    <property type="component" value="Unassembled WGS sequence"/>
</dbReference>
<dbReference type="PANTHER" id="PTHR31140:SF145">
    <property type="entry name" value="TF-B3 DOMAIN-CONTAINING PROTEIN"/>
    <property type="match status" value="1"/>
</dbReference>